<evidence type="ECO:0000256" key="4">
    <source>
        <dbReference type="ARBA" id="ARBA00022679"/>
    </source>
</evidence>
<keyword evidence="6 8" id="KW-1133">Transmembrane helix</keyword>
<evidence type="ECO:0000256" key="5">
    <source>
        <dbReference type="ARBA" id="ARBA00022692"/>
    </source>
</evidence>
<evidence type="ECO:0000256" key="6">
    <source>
        <dbReference type="ARBA" id="ARBA00022989"/>
    </source>
</evidence>
<dbReference type="AlphaFoldDB" id="A0A327MPZ7"/>
<keyword evidence="7 8" id="KW-0472">Membrane</keyword>
<accession>A0A327MPZ7</accession>
<feature type="transmembrane region" description="Helical" evidence="8">
    <location>
        <begin position="213"/>
        <end position="231"/>
    </location>
</feature>
<dbReference type="EMBL" id="QLIN01000015">
    <property type="protein sequence ID" value="RAI64549.1"/>
    <property type="molecule type" value="Genomic_DNA"/>
</dbReference>
<evidence type="ECO:0000313" key="10">
    <source>
        <dbReference type="EMBL" id="RAI64549.1"/>
    </source>
</evidence>
<dbReference type="PANTHER" id="PTHR33908">
    <property type="entry name" value="MANNOSYLTRANSFERASE YKCB-RELATED"/>
    <property type="match status" value="1"/>
</dbReference>
<feature type="domain" description="Glycosyltransferase RgtA/B/C/D-like" evidence="9">
    <location>
        <begin position="68"/>
        <end position="228"/>
    </location>
</feature>
<evidence type="ECO:0000256" key="7">
    <source>
        <dbReference type="ARBA" id="ARBA00023136"/>
    </source>
</evidence>
<reference evidence="10 11" key="1">
    <citation type="submission" date="2018-06" db="EMBL/GenBank/DDBJ databases">
        <authorList>
            <person name="Zhirakovskaya E."/>
        </authorList>
    </citation>
    <scope>NUCLEOTIDE SEQUENCE [LARGE SCALE GENOMIC DNA]</scope>
    <source>
        <strain evidence="10 11">LY3</strain>
    </source>
</reference>
<dbReference type="InterPro" id="IPR050297">
    <property type="entry name" value="LipidA_mod_glycosyltrf_83"/>
</dbReference>
<feature type="transmembrane region" description="Helical" evidence="8">
    <location>
        <begin position="170"/>
        <end position="193"/>
    </location>
</feature>
<dbReference type="GO" id="GO:0016763">
    <property type="term" value="F:pentosyltransferase activity"/>
    <property type="evidence" value="ECO:0007669"/>
    <property type="project" value="TreeGrafter"/>
</dbReference>
<feature type="transmembrane region" description="Helical" evidence="8">
    <location>
        <begin position="324"/>
        <end position="342"/>
    </location>
</feature>
<comment type="caution">
    <text evidence="10">The sequence shown here is derived from an EMBL/GenBank/DDBJ whole genome shotgun (WGS) entry which is preliminary data.</text>
</comment>
<feature type="transmembrane region" description="Helical" evidence="8">
    <location>
        <begin position="363"/>
        <end position="381"/>
    </location>
</feature>
<protein>
    <submittedName>
        <fullName evidence="10">Dolichyl-phosphate-mannose--protein mannosyltransferase</fullName>
    </submittedName>
</protein>
<dbReference type="GO" id="GO:0009103">
    <property type="term" value="P:lipopolysaccharide biosynthetic process"/>
    <property type="evidence" value="ECO:0007669"/>
    <property type="project" value="UniProtKB-ARBA"/>
</dbReference>
<dbReference type="Pfam" id="PF13231">
    <property type="entry name" value="PMT_2"/>
    <property type="match status" value="1"/>
</dbReference>
<organism evidence="10 11">
    <name type="scientific">Pseudomonas fluorescens</name>
    <dbReference type="NCBI Taxonomy" id="294"/>
    <lineage>
        <taxon>Bacteria</taxon>
        <taxon>Pseudomonadati</taxon>
        <taxon>Pseudomonadota</taxon>
        <taxon>Gammaproteobacteria</taxon>
        <taxon>Pseudomonadales</taxon>
        <taxon>Pseudomonadaceae</taxon>
        <taxon>Pseudomonas</taxon>
    </lineage>
</organism>
<gene>
    <name evidence="10" type="ORF">DOZ80_25840</name>
</gene>
<sequence length="532" mass="59542">MKNSLVRFLKSDQGALLLLLGVSALLLLFGLGARELWGAETRWANIALQMLQTGDYFDPYLKGMPYYDKPLPSYWLITATAHLMGGLGHWSLRLPSVLAAWLSVWLVYLIGERLYGKGTGLIAGWFLATTFFFVFWARVATADVLTVCGVLAAVWWYWRGPDDTRLSRYCVFFLMLALTSLFKGLIGFILPGLMLLPHLLGEGRWKNHLNPRLFLAMLVGGAVYMLPFILSQRYGTPTFGPSGLGLVFQENVVRFFKPFDNIGPIYTYLLYLPVYTLPWAPCWMLGLWVAVRNWKHTEPNVRWLILGLGLLFLFFTASGSRRSYYVLPLVPFAQLLAAWWVTRRMAARQAAGKVSGPGWTKGIAGAAGFLLLVLGVVYPWTNGGSGGVMQFTRDVRAEAIKTAPWNEWRMVLVDVDNKLPMYLQNHGSPFYYVLPDSDIPQTGGSAALMAWLERKSGEAWNPDRTIIVEQYQDIHHLPLDYLTADHQLITTRPNNGARLFHAHENGSAAFIPNGKTAGTPVIGQAVTQASDQ</sequence>
<feature type="transmembrane region" description="Helical" evidence="8">
    <location>
        <begin position="301"/>
        <end position="318"/>
    </location>
</feature>
<dbReference type="Proteomes" id="UP000249493">
    <property type="component" value="Unassembled WGS sequence"/>
</dbReference>
<keyword evidence="2" id="KW-1003">Cell membrane</keyword>
<dbReference type="GO" id="GO:0005886">
    <property type="term" value="C:plasma membrane"/>
    <property type="evidence" value="ECO:0007669"/>
    <property type="project" value="UniProtKB-SubCell"/>
</dbReference>
<proteinExistence type="predicted"/>
<feature type="transmembrane region" description="Helical" evidence="8">
    <location>
        <begin position="268"/>
        <end position="289"/>
    </location>
</feature>
<keyword evidence="4 10" id="KW-0808">Transferase</keyword>
<dbReference type="GO" id="GO:0010041">
    <property type="term" value="P:response to iron(III) ion"/>
    <property type="evidence" value="ECO:0007669"/>
    <property type="project" value="TreeGrafter"/>
</dbReference>
<feature type="transmembrane region" description="Helical" evidence="8">
    <location>
        <begin position="118"/>
        <end position="136"/>
    </location>
</feature>
<keyword evidence="5 8" id="KW-0812">Transmembrane</keyword>
<evidence type="ECO:0000256" key="8">
    <source>
        <dbReference type="SAM" id="Phobius"/>
    </source>
</evidence>
<dbReference type="PANTHER" id="PTHR33908:SF3">
    <property type="entry name" value="UNDECAPRENYL PHOSPHATE-ALPHA-4-AMINO-4-DEOXY-L-ARABINOSE ARABINOSYL TRANSFERASE"/>
    <property type="match status" value="1"/>
</dbReference>
<evidence type="ECO:0000256" key="2">
    <source>
        <dbReference type="ARBA" id="ARBA00022475"/>
    </source>
</evidence>
<comment type="subcellular location">
    <subcellularLocation>
        <location evidence="1">Cell membrane</location>
        <topology evidence="1">Multi-pass membrane protein</topology>
    </subcellularLocation>
</comment>
<feature type="transmembrane region" description="Helical" evidence="8">
    <location>
        <begin position="92"/>
        <end position="111"/>
    </location>
</feature>
<name>A0A327MPZ7_PSEFL</name>
<evidence type="ECO:0000256" key="1">
    <source>
        <dbReference type="ARBA" id="ARBA00004651"/>
    </source>
</evidence>
<dbReference type="InterPro" id="IPR038731">
    <property type="entry name" value="RgtA/B/C-like"/>
</dbReference>
<evidence type="ECO:0000259" key="9">
    <source>
        <dbReference type="Pfam" id="PF13231"/>
    </source>
</evidence>
<feature type="transmembrane region" description="Helical" evidence="8">
    <location>
        <begin position="142"/>
        <end position="158"/>
    </location>
</feature>
<dbReference type="RefSeq" id="WP_111287787.1">
    <property type="nucleotide sequence ID" value="NZ_QLIN01000015.1"/>
</dbReference>
<keyword evidence="3 10" id="KW-0328">Glycosyltransferase</keyword>
<evidence type="ECO:0000313" key="11">
    <source>
        <dbReference type="Proteomes" id="UP000249493"/>
    </source>
</evidence>
<evidence type="ECO:0000256" key="3">
    <source>
        <dbReference type="ARBA" id="ARBA00022676"/>
    </source>
</evidence>